<dbReference type="InterPro" id="IPR028958">
    <property type="entry name" value="Imm42"/>
</dbReference>
<dbReference type="AlphaFoldDB" id="A0A2L1VMB3"/>
<protein>
    <submittedName>
        <fullName evidence="1">Uncharacterized protein</fullName>
    </submittedName>
</protein>
<reference evidence="2" key="1">
    <citation type="submission" date="2017-12" db="EMBL/GenBank/DDBJ databases">
        <title>FDA dAtabase for Regulatory Grade micrObial Sequences (FDA-ARGOS): Supporting development and validation of Infectious Disease Dx tests.</title>
        <authorList>
            <person name="Hoffmann M."/>
            <person name="Allard M."/>
            <person name="Evans P."/>
            <person name="Brown E."/>
            <person name="Tallon L."/>
            <person name="Sadzewicz L."/>
            <person name="Sengamalay N."/>
            <person name="Ott S."/>
            <person name="Godinez A."/>
            <person name="Nagaraj S."/>
            <person name="Vavikolanu K."/>
            <person name="Aluvathingal J."/>
            <person name="Nadendla S."/>
            <person name="Sichtig H."/>
        </authorList>
    </citation>
    <scope>NUCLEOTIDE SEQUENCE [LARGE SCALE GENOMIC DNA]</scope>
    <source>
        <strain evidence="2">FDAARGOS_129</strain>
    </source>
</reference>
<sequence length="180" mass="21577">MIFGNKNTFALFIEPIVYIESMQDYDCFCGFYIKGNKYSSESTQMLYTQKESVKVGALCNVIDSEKYFFMDVKECFKEMLSIRYLNFIAENEAEYMAKEWIYYDYNEFIYSANLESSLFGEDRYDLFCIGYKGEVRLISYKIANTYFSLKDLKQYEINECFIKKNELEKMVYEIEHTFLN</sequence>
<evidence type="ECO:0000313" key="1">
    <source>
        <dbReference type="EMBL" id="AVF46373.1"/>
    </source>
</evidence>
<accession>A0A2L1VMB3</accession>
<proteinExistence type="predicted"/>
<evidence type="ECO:0000313" key="2">
    <source>
        <dbReference type="Proteomes" id="UP000237921"/>
    </source>
</evidence>
<dbReference type="Pfam" id="PF15593">
    <property type="entry name" value="Imm42"/>
    <property type="match status" value="1"/>
</dbReference>
<name>A0A2L1VMB3_ACINO</name>
<dbReference type="EMBL" id="CP014019">
    <property type="protein sequence ID" value="AVF46373.1"/>
    <property type="molecule type" value="Genomic_DNA"/>
</dbReference>
<gene>
    <name evidence="1" type="ORF">AL533_04590</name>
</gene>
<dbReference type="Proteomes" id="UP000237921">
    <property type="component" value="Chromosome"/>
</dbReference>
<organism evidence="1 2">
    <name type="scientific">Acinetobacter nosocomialis</name>
    <dbReference type="NCBI Taxonomy" id="106654"/>
    <lineage>
        <taxon>Bacteria</taxon>
        <taxon>Pseudomonadati</taxon>
        <taxon>Pseudomonadota</taxon>
        <taxon>Gammaproteobacteria</taxon>
        <taxon>Moraxellales</taxon>
        <taxon>Moraxellaceae</taxon>
        <taxon>Acinetobacter</taxon>
        <taxon>Acinetobacter calcoaceticus/baumannii complex</taxon>
    </lineage>
</organism>